<evidence type="ECO:0000256" key="13">
    <source>
        <dbReference type="SAM" id="Phobius"/>
    </source>
</evidence>
<protein>
    <submittedName>
        <fullName evidence="15">Site-2 protease family protein</fullName>
    </submittedName>
</protein>
<keyword evidence="5 15" id="KW-0645">Protease</keyword>
<evidence type="ECO:0000256" key="3">
    <source>
        <dbReference type="ARBA" id="ARBA00007931"/>
    </source>
</evidence>
<keyword evidence="10 13" id="KW-1133">Transmembrane helix</keyword>
<feature type="domain" description="Peptidase M50" evidence="14">
    <location>
        <begin position="111"/>
        <end position="171"/>
    </location>
</feature>
<dbReference type="PANTHER" id="PTHR35864:SF1">
    <property type="entry name" value="ZINC METALLOPROTEASE YWHC-RELATED"/>
    <property type="match status" value="1"/>
</dbReference>
<keyword evidence="11" id="KW-0482">Metalloprotease</keyword>
<evidence type="ECO:0000256" key="5">
    <source>
        <dbReference type="ARBA" id="ARBA00022670"/>
    </source>
</evidence>
<dbReference type="EMBL" id="VULR01000004">
    <property type="protein sequence ID" value="MSS42899.1"/>
    <property type="molecule type" value="Genomic_DNA"/>
</dbReference>
<evidence type="ECO:0000256" key="1">
    <source>
        <dbReference type="ARBA" id="ARBA00001947"/>
    </source>
</evidence>
<dbReference type="AlphaFoldDB" id="A0A844FFZ7"/>
<evidence type="ECO:0000256" key="9">
    <source>
        <dbReference type="ARBA" id="ARBA00022833"/>
    </source>
</evidence>
<evidence type="ECO:0000313" key="16">
    <source>
        <dbReference type="Proteomes" id="UP000462760"/>
    </source>
</evidence>
<feature type="transmembrane region" description="Helical" evidence="13">
    <location>
        <begin position="163"/>
        <end position="185"/>
    </location>
</feature>
<dbReference type="InterPro" id="IPR052348">
    <property type="entry name" value="Metallopeptidase_M50B"/>
</dbReference>
<evidence type="ECO:0000259" key="14">
    <source>
        <dbReference type="Pfam" id="PF02163"/>
    </source>
</evidence>
<keyword evidence="12 13" id="KW-0472">Membrane</keyword>
<feature type="transmembrane region" description="Helical" evidence="13">
    <location>
        <begin position="46"/>
        <end position="64"/>
    </location>
</feature>
<accession>A0A844FFZ7</accession>
<dbReference type="GO" id="GO:0006508">
    <property type="term" value="P:proteolysis"/>
    <property type="evidence" value="ECO:0007669"/>
    <property type="project" value="UniProtKB-KW"/>
</dbReference>
<evidence type="ECO:0000313" key="15">
    <source>
        <dbReference type="EMBL" id="MSS42899.1"/>
    </source>
</evidence>
<keyword evidence="7" id="KW-0479">Metal-binding</keyword>
<dbReference type="Pfam" id="PF02163">
    <property type="entry name" value="Peptidase_M50"/>
    <property type="match status" value="2"/>
</dbReference>
<comment type="subcellular location">
    <subcellularLocation>
        <location evidence="2">Cell membrane</location>
        <topology evidence="2">Multi-pass membrane protein</topology>
    </subcellularLocation>
</comment>
<dbReference type="OrthoDB" id="9800627at2"/>
<organism evidence="15 16">
    <name type="scientific">Anaerosalibacter bizertensis</name>
    <dbReference type="NCBI Taxonomy" id="932217"/>
    <lineage>
        <taxon>Bacteria</taxon>
        <taxon>Bacillati</taxon>
        <taxon>Bacillota</taxon>
        <taxon>Tissierellia</taxon>
        <taxon>Tissierellales</taxon>
        <taxon>Sporanaerobacteraceae</taxon>
        <taxon>Anaerosalibacter</taxon>
    </lineage>
</organism>
<dbReference type="RefSeq" id="WP_154483524.1">
    <property type="nucleotide sequence ID" value="NZ_JAHLOA010000004.1"/>
</dbReference>
<reference evidence="15 16" key="1">
    <citation type="submission" date="2019-08" db="EMBL/GenBank/DDBJ databases">
        <title>In-depth cultivation of the pig gut microbiome towards novel bacterial diversity and tailored functional studies.</title>
        <authorList>
            <person name="Wylensek D."/>
            <person name="Hitch T.C.A."/>
            <person name="Clavel T."/>
        </authorList>
    </citation>
    <scope>NUCLEOTIDE SEQUENCE [LARGE SCALE GENOMIC DNA]</scope>
    <source>
        <strain evidence="15 16">Med78-601-WT-4W-RMD-3</strain>
    </source>
</reference>
<dbReference type="CDD" id="cd06158">
    <property type="entry name" value="S2P-M50_like_1"/>
    <property type="match status" value="1"/>
</dbReference>
<dbReference type="GO" id="GO:0046872">
    <property type="term" value="F:metal ion binding"/>
    <property type="evidence" value="ECO:0007669"/>
    <property type="project" value="UniProtKB-KW"/>
</dbReference>
<dbReference type="InterPro" id="IPR008915">
    <property type="entry name" value="Peptidase_M50"/>
</dbReference>
<proteinExistence type="inferred from homology"/>
<sequence>MVLEKLISLPGLLIAIIFHELAHGYTAYKLGDPTAKESGRLTINPLKHIDVVGFLFMLIFRFGWAKPVPINPSYFKHRKRDTILVSLAGPMTNFIIAIISALIISANFIENAIIIDILVITLWYNIMLGVFNLLPFPPLDGSKIIASILPEKWEYKFYKYERYFYLILVFLIISDTIDKILGPLINMSLNILLKIVI</sequence>
<keyword evidence="6 13" id="KW-0812">Transmembrane</keyword>
<keyword evidence="9" id="KW-0862">Zinc</keyword>
<evidence type="ECO:0000256" key="8">
    <source>
        <dbReference type="ARBA" id="ARBA00022801"/>
    </source>
</evidence>
<dbReference type="Proteomes" id="UP000462760">
    <property type="component" value="Unassembled WGS sequence"/>
</dbReference>
<dbReference type="InterPro" id="IPR044537">
    <property type="entry name" value="Rip2-like"/>
</dbReference>
<comment type="similarity">
    <text evidence="3">Belongs to the peptidase M50B family.</text>
</comment>
<comment type="caution">
    <text evidence="15">The sequence shown here is derived from an EMBL/GenBank/DDBJ whole genome shotgun (WGS) entry which is preliminary data.</text>
</comment>
<evidence type="ECO:0000256" key="6">
    <source>
        <dbReference type="ARBA" id="ARBA00022692"/>
    </source>
</evidence>
<evidence type="ECO:0000256" key="7">
    <source>
        <dbReference type="ARBA" id="ARBA00022723"/>
    </source>
</evidence>
<gene>
    <name evidence="15" type="ORF">FYJ27_04015</name>
</gene>
<feature type="transmembrane region" description="Helical" evidence="13">
    <location>
        <begin position="84"/>
        <end position="106"/>
    </location>
</feature>
<evidence type="ECO:0000256" key="12">
    <source>
        <dbReference type="ARBA" id="ARBA00023136"/>
    </source>
</evidence>
<dbReference type="GO" id="GO:0008237">
    <property type="term" value="F:metallopeptidase activity"/>
    <property type="evidence" value="ECO:0007669"/>
    <property type="project" value="UniProtKB-KW"/>
</dbReference>
<dbReference type="PANTHER" id="PTHR35864">
    <property type="entry name" value="ZINC METALLOPROTEASE MJ0611-RELATED"/>
    <property type="match status" value="1"/>
</dbReference>
<evidence type="ECO:0000256" key="4">
    <source>
        <dbReference type="ARBA" id="ARBA00022475"/>
    </source>
</evidence>
<name>A0A844FFZ7_9FIRM</name>
<feature type="domain" description="Peptidase M50" evidence="14">
    <location>
        <begin position="11"/>
        <end position="104"/>
    </location>
</feature>
<evidence type="ECO:0000256" key="11">
    <source>
        <dbReference type="ARBA" id="ARBA00023049"/>
    </source>
</evidence>
<evidence type="ECO:0000256" key="2">
    <source>
        <dbReference type="ARBA" id="ARBA00004651"/>
    </source>
</evidence>
<dbReference type="GO" id="GO:0005886">
    <property type="term" value="C:plasma membrane"/>
    <property type="evidence" value="ECO:0007669"/>
    <property type="project" value="UniProtKB-SubCell"/>
</dbReference>
<evidence type="ECO:0000256" key="10">
    <source>
        <dbReference type="ARBA" id="ARBA00022989"/>
    </source>
</evidence>
<keyword evidence="4" id="KW-1003">Cell membrane</keyword>
<feature type="transmembrane region" description="Helical" evidence="13">
    <location>
        <begin position="112"/>
        <end position="134"/>
    </location>
</feature>
<comment type="cofactor">
    <cofactor evidence="1">
        <name>Zn(2+)</name>
        <dbReference type="ChEBI" id="CHEBI:29105"/>
    </cofactor>
</comment>
<keyword evidence="8" id="KW-0378">Hydrolase</keyword>